<evidence type="ECO:0000313" key="2">
    <source>
        <dbReference type="EMBL" id="OSZ60276.1"/>
    </source>
</evidence>
<dbReference type="SUPFAM" id="SSF47336">
    <property type="entry name" value="ACP-like"/>
    <property type="match status" value="1"/>
</dbReference>
<dbReference type="InterPro" id="IPR009081">
    <property type="entry name" value="PP-bd_ACP"/>
</dbReference>
<dbReference type="Proteomes" id="UP000194266">
    <property type="component" value="Unassembled WGS sequence"/>
</dbReference>
<dbReference type="RefSeq" id="WP_086169271.1">
    <property type="nucleotide sequence ID" value="NZ_MRYD01000046.1"/>
</dbReference>
<feature type="domain" description="Carrier" evidence="1">
    <location>
        <begin position="12"/>
        <end position="92"/>
    </location>
</feature>
<dbReference type="Pfam" id="PF00550">
    <property type="entry name" value="PP-binding"/>
    <property type="match status" value="1"/>
</dbReference>
<evidence type="ECO:0000259" key="1">
    <source>
        <dbReference type="PROSITE" id="PS50075"/>
    </source>
</evidence>
<evidence type="ECO:0000313" key="3">
    <source>
        <dbReference type="Proteomes" id="UP000194266"/>
    </source>
</evidence>
<protein>
    <submittedName>
        <fullName evidence="2">Acyl carrier protein</fullName>
    </submittedName>
</protein>
<name>A0ABX3YLC3_9ACTN</name>
<dbReference type="Gene3D" id="1.10.1200.10">
    <property type="entry name" value="ACP-like"/>
    <property type="match status" value="1"/>
</dbReference>
<sequence length="96" mass="10455">MTSTTDRRPDRARISLAIRSIVVAESGLSLDPASLSEQEPLNGDLLKINSLAVVRLLMQLEDDLGITLSDDLFVGRSFRTVSDLIEVAQQDAEVVS</sequence>
<gene>
    <name evidence="2" type="ORF">OQI_11600</name>
</gene>
<comment type="caution">
    <text evidence="2">The sequence shown here is derived from an EMBL/GenBank/DDBJ whole genome shotgun (WGS) entry which is preliminary data.</text>
</comment>
<dbReference type="InterPro" id="IPR036736">
    <property type="entry name" value="ACP-like_sf"/>
</dbReference>
<reference evidence="2 3" key="1">
    <citation type="submission" date="2016-12" db="EMBL/GenBank/DDBJ databases">
        <title>Genome Mining:The Detection of Biosynthetic Gene Clusters to Aid in the Expression of Curamycin A produced by Streptomyces sp. strain CZA14.</title>
        <authorList>
            <person name="Durrell K.A."/>
            <person name="Kirby B.M."/>
            <person name="Khan W."/>
            <person name="Mthethwa T."/>
            <person name="Le Roes-Hill M."/>
        </authorList>
    </citation>
    <scope>NUCLEOTIDE SEQUENCE [LARGE SCALE GENOMIC DNA]</scope>
    <source>
        <strain evidence="2 3">CZA14</strain>
    </source>
</reference>
<dbReference type="PROSITE" id="PS50075">
    <property type="entry name" value="CARRIER"/>
    <property type="match status" value="1"/>
</dbReference>
<keyword evidence="3" id="KW-1185">Reference proteome</keyword>
<dbReference type="EMBL" id="MRYD01000046">
    <property type="protein sequence ID" value="OSZ60276.1"/>
    <property type="molecule type" value="Genomic_DNA"/>
</dbReference>
<organism evidence="2 3">
    <name type="scientific">Streptomyces pharetrae CZA14</name>
    <dbReference type="NCBI Taxonomy" id="1144883"/>
    <lineage>
        <taxon>Bacteria</taxon>
        <taxon>Bacillati</taxon>
        <taxon>Actinomycetota</taxon>
        <taxon>Actinomycetes</taxon>
        <taxon>Kitasatosporales</taxon>
        <taxon>Streptomycetaceae</taxon>
        <taxon>Streptomyces</taxon>
    </lineage>
</organism>
<proteinExistence type="predicted"/>
<accession>A0ABX3YLC3</accession>